<dbReference type="EMBL" id="BAAALF010000305">
    <property type="protein sequence ID" value="GAA1069055.1"/>
    <property type="molecule type" value="Genomic_DNA"/>
</dbReference>
<sequence length="74" mass="7636">MSSGMPGEPVLIRGIGPHRGAGAGRSVRAAGPRGTLPRRGRQGFPQRGGGSARIDARGRAPSRASRHALFVRAP</sequence>
<dbReference type="Proteomes" id="UP001500037">
    <property type="component" value="Unassembled WGS sequence"/>
</dbReference>
<evidence type="ECO:0000256" key="1">
    <source>
        <dbReference type="SAM" id="MobiDB-lite"/>
    </source>
</evidence>
<proteinExistence type="predicted"/>
<name>A0ABN1T7M7_9ACTN</name>
<feature type="compositionally biased region" description="Low complexity" evidence="1">
    <location>
        <begin position="24"/>
        <end position="34"/>
    </location>
</feature>
<evidence type="ECO:0000313" key="3">
    <source>
        <dbReference type="Proteomes" id="UP001500037"/>
    </source>
</evidence>
<organism evidence="2 3">
    <name type="scientific">Kitasatospora nipponensis</name>
    <dbReference type="NCBI Taxonomy" id="258049"/>
    <lineage>
        <taxon>Bacteria</taxon>
        <taxon>Bacillati</taxon>
        <taxon>Actinomycetota</taxon>
        <taxon>Actinomycetes</taxon>
        <taxon>Kitasatosporales</taxon>
        <taxon>Streptomycetaceae</taxon>
        <taxon>Kitasatospora</taxon>
    </lineage>
</organism>
<gene>
    <name evidence="2" type="ORF">GCM10009665_75810</name>
</gene>
<accession>A0ABN1T7M7</accession>
<reference evidence="2 3" key="1">
    <citation type="journal article" date="2019" name="Int. J. Syst. Evol. Microbiol.">
        <title>The Global Catalogue of Microorganisms (GCM) 10K type strain sequencing project: providing services to taxonomists for standard genome sequencing and annotation.</title>
        <authorList>
            <consortium name="The Broad Institute Genomics Platform"/>
            <consortium name="The Broad Institute Genome Sequencing Center for Infectious Disease"/>
            <person name="Wu L."/>
            <person name="Ma J."/>
        </authorList>
    </citation>
    <scope>NUCLEOTIDE SEQUENCE [LARGE SCALE GENOMIC DNA]</scope>
    <source>
        <strain evidence="2 3">JCM 13004</strain>
    </source>
</reference>
<keyword evidence="3" id="KW-1185">Reference proteome</keyword>
<feature type="region of interest" description="Disordered" evidence="1">
    <location>
        <begin position="1"/>
        <end position="74"/>
    </location>
</feature>
<evidence type="ECO:0000313" key="2">
    <source>
        <dbReference type="EMBL" id="GAA1069055.1"/>
    </source>
</evidence>
<comment type="caution">
    <text evidence="2">The sequence shown here is derived from an EMBL/GenBank/DDBJ whole genome shotgun (WGS) entry which is preliminary data.</text>
</comment>
<protein>
    <submittedName>
        <fullName evidence="2">Uncharacterized protein</fullName>
    </submittedName>
</protein>